<dbReference type="Proteomes" id="UP000323426">
    <property type="component" value="Unassembled WGS sequence"/>
</dbReference>
<evidence type="ECO:0000313" key="3">
    <source>
        <dbReference type="Proteomes" id="UP000323426"/>
    </source>
</evidence>
<dbReference type="InterPro" id="IPR011009">
    <property type="entry name" value="Kinase-like_dom_sf"/>
</dbReference>
<dbReference type="RefSeq" id="WP_150088868.1">
    <property type="nucleotide sequence ID" value="NZ_VWSF01000009.1"/>
</dbReference>
<dbReference type="AlphaFoldDB" id="A0A5M6DF14"/>
<evidence type="ECO:0000259" key="1">
    <source>
        <dbReference type="Pfam" id="PF01636"/>
    </source>
</evidence>
<organism evidence="2 3">
    <name type="scientific">Adhaeribacter rhizoryzae</name>
    <dbReference type="NCBI Taxonomy" id="2607907"/>
    <lineage>
        <taxon>Bacteria</taxon>
        <taxon>Pseudomonadati</taxon>
        <taxon>Bacteroidota</taxon>
        <taxon>Cytophagia</taxon>
        <taxon>Cytophagales</taxon>
        <taxon>Hymenobacteraceae</taxon>
        <taxon>Adhaeribacter</taxon>
    </lineage>
</organism>
<feature type="domain" description="Aminoglycoside phosphotransferase" evidence="1">
    <location>
        <begin position="27"/>
        <end position="263"/>
    </location>
</feature>
<gene>
    <name evidence="2" type="ORF">F0145_13095</name>
</gene>
<accession>A0A5M6DF14</accession>
<dbReference type="PANTHER" id="PTHR21064:SF5">
    <property type="entry name" value="SLR1880 PROTEIN"/>
    <property type="match status" value="1"/>
</dbReference>
<dbReference type="Gene3D" id="3.90.1200.10">
    <property type="match status" value="1"/>
</dbReference>
<evidence type="ECO:0000313" key="2">
    <source>
        <dbReference type="EMBL" id="KAA5544986.1"/>
    </source>
</evidence>
<dbReference type="PANTHER" id="PTHR21064">
    <property type="entry name" value="AMINOGLYCOSIDE PHOSPHOTRANSFERASE DOMAIN-CONTAINING PROTEIN-RELATED"/>
    <property type="match status" value="1"/>
</dbReference>
<sequence length="381" mass="42939">MKESSKTGYNLAAIVAQFNIQGEAAAIEPHGSGHIHDTFRVTNAQAGAPDYLLQRVNHHVFKNVPGLMENIQVVTKHLREKLNNLPNANPEKEVLTLIPTQSGQWYYTDADGNYWRVYYFLDNTRTYDIVENSQQAYEGGKAFGKFQRLLADLPVNQLHETIPNFHNIESRLRLFREALAKDSVGRVKEVQPEIQAIEERIAIMLTVLNLGESGQIPLRITHNDTKFNNVLLDAAGKAQCVIDLDTVMPGYVAYDFGDAIRTTVNTAAEDEKDLTKINVDLALFRGFTEGFLAETGTFLSRTELTSLAYGVLLLPYIMGLRFLTDYIDGDNYYKIHFPEHNLQRARAQLQLVKNLEVHFKEMMAIILEVAPVQNQVAVAGE</sequence>
<keyword evidence="2" id="KW-0808">Transferase</keyword>
<protein>
    <submittedName>
        <fullName evidence="2">Aminoglycoside phosphotransferase family protein</fullName>
    </submittedName>
</protein>
<dbReference type="GO" id="GO:0016740">
    <property type="term" value="F:transferase activity"/>
    <property type="evidence" value="ECO:0007669"/>
    <property type="project" value="UniProtKB-KW"/>
</dbReference>
<reference evidence="2 3" key="1">
    <citation type="submission" date="2019-09" db="EMBL/GenBank/DDBJ databases">
        <title>Genome sequence and assembly of Adhaeribacter sp.</title>
        <authorList>
            <person name="Chhetri G."/>
        </authorList>
    </citation>
    <scope>NUCLEOTIDE SEQUENCE [LARGE SCALE GENOMIC DNA]</scope>
    <source>
        <strain evidence="2 3">DK36</strain>
    </source>
</reference>
<comment type="caution">
    <text evidence="2">The sequence shown here is derived from an EMBL/GenBank/DDBJ whole genome shotgun (WGS) entry which is preliminary data.</text>
</comment>
<dbReference type="EMBL" id="VWSF01000009">
    <property type="protein sequence ID" value="KAA5544986.1"/>
    <property type="molecule type" value="Genomic_DNA"/>
</dbReference>
<name>A0A5M6DF14_9BACT</name>
<dbReference type="InterPro" id="IPR050249">
    <property type="entry name" value="Pseudomonas-type_ThrB"/>
</dbReference>
<dbReference type="Pfam" id="PF01636">
    <property type="entry name" value="APH"/>
    <property type="match status" value="1"/>
</dbReference>
<keyword evidence="3" id="KW-1185">Reference proteome</keyword>
<proteinExistence type="predicted"/>
<dbReference type="InterPro" id="IPR002575">
    <property type="entry name" value="Aminoglycoside_PTrfase"/>
</dbReference>
<dbReference type="SUPFAM" id="SSF56112">
    <property type="entry name" value="Protein kinase-like (PK-like)"/>
    <property type="match status" value="1"/>
</dbReference>